<sequence length="106" mass="11732">MQAGPTGDSTERFFRSRRRGLSANRKQQNSTRIIDHHRKKEAKTCRTAAAFIQTVNSILLPRLASGELGEMLVLGPLATCDLWEVGESRTVHKQAKRGQVRSSGAT</sequence>
<dbReference type="AlphaFoldDB" id="A0A4U5NWU8"/>
<feature type="region of interest" description="Disordered" evidence="1">
    <location>
        <begin position="1"/>
        <end position="39"/>
    </location>
</feature>
<evidence type="ECO:0000256" key="1">
    <source>
        <dbReference type="SAM" id="MobiDB-lite"/>
    </source>
</evidence>
<organism evidence="2 3">
    <name type="scientific">Steinernema carpocapsae</name>
    <name type="common">Entomopathogenic nematode</name>
    <dbReference type="NCBI Taxonomy" id="34508"/>
    <lineage>
        <taxon>Eukaryota</taxon>
        <taxon>Metazoa</taxon>
        <taxon>Ecdysozoa</taxon>
        <taxon>Nematoda</taxon>
        <taxon>Chromadorea</taxon>
        <taxon>Rhabditida</taxon>
        <taxon>Tylenchina</taxon>
        <taxon>Panagrolaimomorpha</taxon>
        <taxon>Strongyloidoidea</taxon>
        <taxon>Steinernematidae</taxon>
        <taxon>Steinernema</taxon>
    </lineage>
</organism>
<evidence type="ECO:0000313" key="2">
    <source>
        <dbReference type="EMBL" id="TKR87976.1"/>
    </source>
</evidence>
<accession>A0A4U5NWU8</accession>
<name>A0A4U5NWU8_STECR</name>
<evidence type="ECO:0000313" key="3">
    <source>
        <dbReference type="Proteomes" id="UP000298663"/>
    </source>
</evidence>
<reference evidence="2 3" key="1">
    <citation type="journal article" date="2015" name="Genome Biol.">
        <title>Comparative genomics of Steinernema reveals deeply conserved gene regulatory networks.</title>
        <authorList>
            <person name="Dillman A.R."/>
            <person name="Macchietto M."/>
            <person name="Porter C.F."/>
            <person name="Rogers A."/>
            <person name="Williams B."/>
            <person name="Antoshechkin I."/>
            <person name="Lee M.M."/>
            <person name="Goodwin Z."/>
            <person name="Lu X."/>
            <person name="Lewis E.E."/>
            <person name="Goodrich-Blair H."/>
            <person name="Stock S.P."/>
            <person name="Adams B.J."/>
            <person name="Sternberg P.W."/>
            <person name="Mortazavi A."/>
        </authorList>
    </citation>
    <scope>NUCLEOTIDE SEQUENCE [LARGE SCALE GENOMIC DNA]</scope>
    <source>
        <strain evidence="2 3">ALL</strain>
    </source>
</reference>
<proteinExistence type="predicted"/>
<keyword evidence="3" id="KW-1185">Reference proteome</keyword>
<gene>
    <name evidence="2" type="ORF">L596_012290</name>
</gene>
<comment type="caution">
    <text evidence="2">The sequence shown here is derived from an EMBL/GenBank/DDBJ whole genome shotgun (WGS) entry which is preliminary data.</text>
</comment>
<reference evidence="2 3" key="2">
    <citation type="journal article" date="2019" name="G3 (Bethesda)">
        <title>Hybrid Assembly of the Genome of the Entomopathogenic Nematode Steinernema carpocapsae Identifies the X-Chromosome.</title>
        <authorList>
            <person name="Serra L."/>
            <person name="Macchietto M."/>
            <person name="Macias-Munoz A."/>
            <person name="McGill C.J."/>
            <person name="Rodriguez I.M."/>
            <person name="Rodriguez B."/>
            <person name="Murad R."/>
            <person name="Mortazavi A."/>
        </authorList>
    </citation>
    <scope>NUCLEOTIDE SEQUENCE [LARGE SCALE GENOMIC DNA]</scope>
    <source>
        <strain evidence="2 3">ALL</strain>
    </source>
</reference>
<protein>
    <submittedName>
        <fullName evidence="2">Uncharacterized protein</fullName>
    </submittedName>
</protein>
<dbReference type="EMBL" id="AZBU02000003">
    <property type="protein sequence ID" value="TKR87976.1"/>
    <property type="molecule type" value="Genomic_DNA"/>
</dbReference>
<dbReference type="Proteomes" id="UP000298663">
    <property type="component" value="Unassembled WGS sequence"/>
</dbReference>